<dbReference type="InterPro" id="IPR040799">
    <property type="entry name" value="ComR_TPR"/>
</dbReference>
<dbReference type="RefSeq" id="WP_003107457.1">
    <property type="nucleotide sequence ID" value="NZ_CBCPIC010000013.1"/>
</dbReference>
<dbReference type="InterPro" id="IPR010982">
    <property type="entry name" value="Lambda_DNA-bd_dom_sf"/>
</dbReference>
<evidence type="ECO:0000313" key="3">
    <source>
        <dbReference type="EMBL" id="PCH12979.1"/>
    </source>
</evidence>
<dbReference type="AlphaFoldDB" id="A0A2I8AN88"/>
<dbReference type="EMBL" id="NSGR01000006">
    <property type="protein sequence ID" value="PCH12979.1"/>
    <property type="molecule type" value="Genomic_DNA"/>
</dbReference>
<dbReference type="Proteomes" id="UP001180515">
    <property type="component" value="Unassembled WGS sequence"/>
</dbReference>
<evidence type="ECO:0000313" key="2">
    <source>
        <dbReference type="EMBL" id="MDT2732200.1"/>
    </source>
</evidence>
<name>A0A2I8AN88_9STRE</name>
<organism evidence="3 4">
    <name type="scientific">Streptococcus parauberis</name>
    <dbReference type="NCBI Taxonomy" id="1348"/>
    <lineage>
        <taxon>Bacteria</taxon>
        <taxon>Bacillati</taxon>
        <taxon>Bacillota</taxon>
        <taxon>Bacilli</taxon>
        <taxon>Lactobacillales</taxon>
        <taxon>Streptococcaceae</taxon>
        <taxon>Streptococcus</taxon>
    </lineage>
</organism>
<evidence type="ECO:0000259" key="1">
    <source>
        <dbReference type="PROSITE" id="PS50943"/>
    </source>
</evidence>
<reference evidence="2" key="2">
    <citation type="submission" date="2023-03" db="EMBL/GenBank/DDBJ databases">
        <authorList>
            <person name="Shen W."/>
            <person name="Cai J."/>
        </authorList>
    </citation>
    <scope>NUCLEOTIDE SEQUENCE</scope>
    <source>
        <strain evidence="2">P82-2</strain>
    </source>
</reference>
<dbReference type="GO" id="GO:0003677">
    <property type="term" value="F:DNA binding"/>
    <property type="evidence" value="ECO:0007669"/>
    <property type="project" value="InterPro"/>
</dbReference>
<reference evidence="3 4" key="1">
    <citation type="submission" date="2016-06" db="EMBL/GenBank/DDBJ databases">
        <authorList>
            <person name="Haines A.N."/>
            <person name="Council K.R."/>
        </authorList>
    </citation>
    <scope>NUCLEOTIDE SEQUENCE [LARGE SCALE GENOMIC DNA]</scope>
    <source>
        <strain evidence="3 4">SP158-29</strain>
    </source>
</reference>
<dbReference type="CDD" id="cd00093">
    <property type="entry name" value="HTH_XRE"/>
    <property type="match status" value="1"/>
</dbReference>
<dbReference type="PROSITE" id="PS50943">
    <property type="entry name" value="HTH_CROC1"/>
    <property type="match status" value="1"/>
</dbReference>
<accession>A0A2I8AN88</accession>
<evidence type="ECO:0000313" key="4">
    <source>
        <dbReference type="Proteomes" id="UP000217465"/>
    </source>
</evidence>
<dbReference type="InterPro" id="IPR001387">
    <property type="entry name" value="Cro/C1-type_HTH"/>
</dbReference>
<dbReference type="SUPFAM" id="SSF47413">
    <property type="entry name" value="lambda repressor-like DNA-binding domains"/>
    <property type="match status" value="1"/>
</dbReference>
<dbReference type="Pfam" id="PF18710">
    <property type="entry name" value="ComR_TPR"/>
    <property type="match status" value="1"/>
</dbReference>
<dbReference type="Proteomes" id="UP000217465">
    <property type="component" value="Unassembled WGS sequence"/>
</dbReference>
<gene>
    <name evidence="3" type="ORF">A9Y57_00748</name>
    <name evidence="2" type="ORF">P7G31_08090</name>
</gene>
<comment type="caution">
    <text evidence="3">The sequence shown here is derived from an EMBL/GenBank/DDBJ whole genome shotgun (WGS) entry which is preliminary data.</text>
</comment>
<proteinExistence type="predicted"/>
<feature type="domain" description="HTH cro/C1-type" evidence="1">
    <location>
        <begin position="8"/>
        <end position="63"/>
    </location>
</feature>
<dbReference type="EMBL" id="JARQAG010000012">
    <property type="protein sequence ID" value="MDT2732200.1"/>
    <property type="molecule type" value="Genomic_DNA"/>
</dbReference>
<sequence>MPELGDKIKAIRLGKKLTRESICGDETELSVRQLVRIEQNQSLPTLAKLVYLAKVLDIRLDKLINPKTISIPHDYLALKYQIIRTPLYMNDQVMAIREGQFDAIFEKYYDYLPDEEKLIIDFLQSKFDVYQSGDANFGRPLLQDYIRQISKKKRYQINDIFLIDLYLTCAIVSSFKAEFFDLDLYRRFLSKLLLMEKTLALSDLFLLNNVLLTCIDVGIRIGHFEVIQPALKASHRIMYKVQDFQRLPIYCMHAWKNALFYTKSVKRGEDYFHQAQLFAKLIGDKNLEGKLAREWQKNLAESEKT</sequence>
<protein>
    <submittedName>
        <fullName evidence="3">Helix-turn-helix domain protein</fullName>
    </submittedName>
    <submittedName>
        <fullName evidence="2">Helix-turn-helix transcriptional regulator</fullName>
    </submittedName>
</protein>
<dbReference type="Gene3D" id="1.10.260.40">
    <property type="entry name" value="lambda repressor-like DNA-binding domains"/>
    <property type="match status" value="1"/>
</dbReference>